<dbReference type="EMBL" id="JARFVB010000014">
    <property type="protein sequence ID" value="MDF0717740.1"/>
    <property type="molecule type" value="Genomic_DNA"/>
</dbReference>
<name>A0ABT5Y2R0_9FLAO</name>
<accession>A0ABT5Y2R0</accession>
<proteinExistence type="predicted"/>
<sequence length="214" mass="24846">MIPNYTLLEQAESYAKQLLINVLDPNFLYHNIDHSLRVVQSVREMAEYHRLPEQETETLLLAAWLHDIGYIKDPQHHEDKGMVMARDFLEKHGCPENRIKKVESLIAATKMGYKPKDFSEKIICDADCSHFGQASYHIIAEHLRQEFIKRGIVSYSPKEWAEQNIDLLQNRHTFYTPYAKDNWEPIKQENIKKLLTDSASLDDCTTNGPSDKTS</sequence>
<protein>
    <submittedName>
        <fullName evidence="2">HD domain-containing protein</fullName>
    </submittedName>
</protein>
<dbReference type="InterPro" id="IPR003607">
    <property type="entry name" value="HD/PDEase_dom"/>
</dbReference>
<comment type="caution">
    <text evidence="2">The sequence shown here is derived from an EMBL/GenBank/DDBJ whole genome shotgun (WGS) entry which is preliminary data.</text>
</comment>
<dbReference type="InterPro" id="IPR006674">
    <property type="entry name" value="HD_domain"/>
</dbReference>
<dbReference type="SMART" id="SM00471">
    <property type="entry name" value="HDc"/>
    <property type="match status" value="1"/>
</dbReference>
<organism evidence="2 3">
    <name type="scientific">Flagellimonas yonaguniensis</name>
    <dbReference type="NCBI Taxonomy" id="3031325"/>
    <lineage>
        <taxon>Bacteria</taxon>
        <taxon>Pseudomonadati</taxon>
        <taxon>Bacteroidota</taxon>
        <taxon>Flavobacteriia</taxon>
        <taxon>Flavobacteriales</taxon>
        <taxon>Flavobacteriaceae</taxon>
        <taxon>Flagellimonas</taxon>
    </lineage>
</organism>
<evidence type="ECO:0000259" key="1">
    <source>
        <dbReference type="SMART" id="SM00471"/>
    </source>
</evidence>
<dbReference type="Gene3D" id="1.10.3210.10">
    <property type="entry name" value="Hypothetical protein af1432"/>
    <property type="match status" value="1"/>
</dbReference>
<dbReference type="Pfam" id="PF01966">
    <property type="entry name" value="HD"/>
    <property type="match status" value="1"/>
</dbReference>
<dbReference type="RefSeq" id="WP_275616888.1">
    <property type="nucleotide sequence ID" value="NZ_JARFVB010000014.1"/>
</dbReference>
<dbReference type="SUPFAM" id="SSF109604">
    <property type="entry name" value="HD-domain/PDEase-like"/>
    <property type="match status" value="1"/>
</dbReference>
<reference evidence="2 3" key="1">
    <citation type="submission" date="2023-03" db="EMBL/GenBank/DDBJ databases">
        <title>Muricauda XX sp. nov. and Muricauda XXX sp. nov., two novel species isolated from Okinawa Trough.</title>
        <authorList>
            <person name="Cao W."/>
            <person name="Deng X."/>
        </authorList>
    </citation>
    <scope>NUCLEOTIDE SEQUENCE [LARGE SCALE GENOMIC DNA]</scope>
    <source>
        <strain evidence="2 3">334s03</strain>
    </source>
</reference>
<dbReference type="CDD" id="cd00077">
    <property type="entry name" value="HDc"/>
    <property type="match status" value="1"/>
</dbReference>
<evidence type="ECO:0000313" key="3">
    <source>
        <dbReference type="Proteomes" id="UP001221366"/>
    </source>
</evidence>
<keyword evidence="3" id="KW-1185">Reference proteome</keyword>
<dbReference type="Proteomes" id="UP001221366">
    <property type="component" value="Unassembled WGS sequence"/>
</dbReference>
<evidence type="ECO:0000313" key="2">
    <source>
        <dbReference type="EMBL" id="MDF0717740.1"/>
    </source>
</evidence>
<gene>
    <name evidence="2" type="ORF">PY092_16375</name>
</gene>
<feature type="domain" description="HD/PDEase" evidence="1">
    <location>
        <begin position="27"/>
        <end position="141"/>
    </location>
</feature>